<reference evidence="1" key="1">
    <citation type="submission" date="2014-11" db="EMBL/GenBank/DDBJ databases">
        <authorList>
            <person name="Amaro Gonzalez C."/>
        </authorList>
    </citation>
    <scope>NUCLEOTIDE SEQUENCE</scope>
</reference>
<accession>A0A0E9SF60</accession>
<reference evidence="1" key="2">
    <citation type="journal article" date="2015" name="Fish Shellfish Immunol.">
        <title>Early steps in the European eel (Anguilla anguilla)-Vibrio vulnificus interaction in the gills: Role of the RtxA13 toxin.</title>
        <authorList>
            <person name="Callol A."/>
            <person name="Pajuelo D."/>
            <person name="Ebbesson L."/>
            <person name="Teles M."/>
            <person name="MacKenzie S."/>
            <person name="Amaro C."/>
        </authorList>
    </citation>
    <scope>NUCLEOTIDE SEQUENCE</scope>
</reference>
<protein>
    <submittedName>
        <fullName evidence="1">Uncharacterized protein</fullName>
    </submittedName>
</protein>
<dbReference type="EMBL" id="GBXM01068661">
    <property type="protein sequence ID" value="JAH39916.1"/>
    <property type="molecule type" value="Transcribed_RNA"/>
</dbReference>
<sequence>MTIMNLIIDRSVDSNLVEPTDKPKQTLYQVYF</sequence>
<evidence type="ECO:0000313" key="1">
    <source>
        <dbReference type="EMBL" id="JAH39916.1"/>
    </source>
</evidence>
<dbReference type="AlphaFoldDB" id="A0A0E9SF60"/>
<organism evidence="1">
    <name type="scientific">Anguilla anguilla</name>
    <name type="common">European freshwater eel</name>
    <name type="synonym">Muraena anguilla</name>
    <dbReference type="NCBI Taxonomy" id="7936"/>
    <lineage>
        <taxon>Eukaryota</taxon>
        <taxon>Metazoa</taxon>
        <taxon>Chordata</taxon>
        <taxon>Craniata</taxon>
        <taxon>Vertebrata</taxon>
        <taxon>Euteleostomi</taxon>
        <taxon>Actinopterygii</taxon>
        <taxon>Neopterygii</taxon>
        <taxon>Teleostei</taxon>
        <taxon>Anguilliformes</taxon>
        <taxon>Anguillidae</taxon>
        <taxon>Anguilla</taxon>
    </lineage>
</organism>
<name>A0A0E9SF60_ANGAN</name>
<proteinExistence type="predicted"/>